<reference evidence="7" key="1">
    <citation type="submission" date="2024-06" db="EMBL/GenBank/DDBJ databases">
        <authorList>
            <person name="Li S."/>
        </authorList>
    </citation>
    <scope>NUCLEOTIDE SEQUENCE</scope>
    <source>
        <strain evidence="7">SR10</strain>
    </source>
</reference>
<dbReference type="InterPro" id="IPR050330">
    <property type="entry name" value="Bact_OuterMem_StrucFunc"/>
</dbReference>
<feature type="domain" description="OmpA-like" evidence="6">
    <location>
        <begin position="213"/>
        <end position="341"/>
    </location>
</feature>
<evidence type="ECO:0000256" key="3">
    <source>
        <dbReference type="ARBA" id="ARBA00023237"/>
    </source>
</evidence>
<comment type="subcellular location">
    <subcellularLocation>
        <location evidence="1">Cell outer membrane</location>
    </subcellularLocation>
</comment>
<dbReference type="PANTHER" id="PTHR30329:SF21">
    <property type="entry name" value="LIPOPROTEIN YIAD-RELATED"/>
    <property type="match status" value="1"/>
</dbReference>
<dbReference type="RefSeq" id="WP_363800236.1">
    <property type="nucleotide sequence ID" value="NZ_CP159925.1"/>
</dbReference>
<dbReference type="InterPro" id="IPR036737">
    <property type="entry name" value="OmpA-like_sf"/>
</dbReference>
<evidence type="ECO:0000259" key="6">
    <source>
        <dbReference type="PROSITE" id="PS51123"/>
    </source>
</evidence>
<evidence type="ECO:0000256" key="1">
    <source>
        <dbReference type="ARBA" id="ARBA00004442"/>
    </source>
</evidence>
<dbReference type="GO" id="GO:0009279">
    <property type="term" value="C:cell outer membrane"/>
    <property type="evidence" value="ECO:0007669"/>
    <property type="project" value="UniProtKB-SubCell"/>
</dbReference>
<sequence>MHSYATTARRRSLRPLALTAALLLNGASQAQTAAPALTPPAQRIAGAAIHADHRAYAAAQGRIRALNDGGRRVADYHLAKAQCWLDTSFHEYSRNDRGGYPQAALAESIALIEALEAGRDPGFETPLVNGAEKLRADLWARYDALRGQSGFRCAAQATACAEVELVHAGNEIHDGGWRHAKPYIQIAEDLTARAEAAAAACPPPASPERPAPPAESRYDLSADALFAFDRGDLAGLLPRGQGQLDALAAELRGRSDVAGLRIVGHSDRLGAEAYNQRLSQQRAQSVRAYLLAQGVRVPIEAEGRGEREPVSRGCAGERADAALKQCLQPDRRVQIDVRPVRP</sequence>
<organism evidence="7">
    <name type="scientific">Lysobacter firmicutimachus</name>
    <dbReference type="NCBI Taxonomy" id="1792846"/>
    <lineage>
        <taxon>Bacteria</taxon>
        <taxon>Pseudomonadati</taxon>
        <taxon>Pseudomonadota</taxon>
        <taxon>Gammaproteobacteria</taxon>
        <taxon>Lysobacterales</taxon>
        <taxon>Lysobacteraceae</taxon>
        <taxon>Lysobacter</taxon>
    </lineage>
</organism>
<name>A0AAU8N0E9_9GAMM</name>
<gene>
    <name evidence="7" type="ORF">ABU614_09235</name>
</gene>
<dbReference type="Gene3D" id="3.30.1330.60">
    <property type="entry name" value="OmpA-like domain"/>
    <property type="match status" value="1"/>
</dbReference>
<feature type="signal peptide" evidence="5">
    <location>
        <begin position="1"/>
        <end position="30"/>
    </location>
</feature>
<proteinExistence type="predicted"/>
<dbReference type="InterPro" id="IPR006664">
    <property type="entry name" value="OMP_bac"/>
</dbReference>
<dbReference type="CDD" id="cd07185">
    <property type="entry name" value="OmpA_C-like"/>
    <property type="match status" value="1"/>
</dbReference>
<dbReference type="InterPro" id="IPR006665">
    <property type="entry name" value="OmpA-like"/>
</dbReference>
<evidence type="ECO:0000256" key="2">
    <source>
        <dbReference type="ARBA" id="ARBA00023136"/>
    </source>
</evidence>
<dbReference type="PRINTS" id="PR01021">
    <property type="entry name" value="OMPADOMAIN"/>
</dbReference>
<keyword evidence="3" id="KW-0998">Cell outer membrane</keyword>
<dbReference type="SUPFAM" id="SSF103088">
    <property type="entry name" value="OmpA-like"/>
    <property type="match status" value="1"/>
</dbReference>
<dbReference type="PROSITE" id="PS51123">
    <property type="entry name" value="OMPA_2"/>
    <property type="match status" value="1"/>
</dbReference>
<dbReference type="EMBL" id="CP159925">
    <property type="protein sequence ID" value="XCO76948.1"/>
    <property type="molecule type" value="Genomic_DNA"/>
</dbReference>
<evidence type="ECO:0000256" key="5">
    <source>
        <dbReference type="SAM" id="SignalP"/>
    </source>
</evidence>
<protein>
    <submittedName>
        <fullName evidence="7">OmpA family protein</fullName>
    </submittedName>
</protein>
<keyword evidence="5" id="KW-0732">Signal</keyword>
<feature type="chain" id="PRO_5043336272" evidence="5">
    <location>
        <begin position="31"/>
        <end position="342"/>
    </location>
</feature>
<evidence type="ECO:0000313" key="7">
    <source>
        <dbReference type="EMBL" id="XCO76948.1"/>
    </source>
</evidence>
<dbReference type="Pfam" id="PF00691">
    <property type="entry name" value="OmpA"/>
    <property type="match status" value="1"/>
</dbReference>
<keyword evidence="2 4" id="KW-0472">Membrane</keyword>
<accession>A0AAU8N0E9</accession>
<dbReference type="AlphaFoldDB" id="A0AAU8N0E9"/>
<evidence type="ECO:0000256" key="4">
    <source>
        <dbReference type="PROSITE-ProRule" id="PRU00473"/>
    </source>
</evidence>
<dbReference type="PANTHER" id="PTHR30329">
    <property type="entry name" value="STATOR ELEMENT OF FLAGELLAR MOTOR COMPLEX"/>
    <property type="match status" value="1"/>
</dbReference>